<dbReference type="PANTHER" id="PTHR46481:SF10">
    <property type="entry name" value="ZINC FINGER BED DOMAIN-CONTAINING PROTEIN 39"/>
    <property type="match status" value="1"/>
</dbReference>
<feature type="region of interest" description="Disordered" evidence="6">
    <location>
        <begin position="853"/>
        <end position="872"/>
    </location>
</feature>
<organism evidence="7 8">
    <name type="scientific">Candolleomyces eurysporus</name>
    <dbReference type="NCBI Taxonomy" id="2828524"/>
    <lineage>
        <taxon>Eukaryota</taxon>
        <taxon>Fungi</taxon>
        <taxon>Dikarya</taxon>
        <taxon>Basidiomycota</taxon>
        <taxon>Agaricomycotina</taxon>
        <taxon>Agaricomycetes</taxon>
        <taxon>Agaricomycetidae</taxon>
        <taxon>Agaricales</taxon>
        <taxon>Agaricineae</taxon>
        <taxon>Psathyrellaceae</taxon>
        <taxon>Candolleomyces</taxon>
    </lineage>
</organism>
<evidence type="ECO:0000256" key="3">
    <source>
        <dbReference type="ARBA" id="ARBA00022771"/>
    </source>
</evidence>
<keyword evidence="4" id="KW-0862">Zinc</keyword>
<proteinExistence type="predicted"/>
<comment type="subcellular location">
    <subcellularLocation>
        <location evidence="1">Nucleus</location>
    </subcellularLocation>
</comment>
<dbReference type="GO" id="GO:0005634">
    <property type="term" value="C:nucleus"/>
    <property type="evidence" value="ECO:0007669"/>
    <property type="project" value="UniProtKB-SubCell"/>
</dbReference>
<feature type="compositionally biased region" description="Polar residues" evidence="6">
    <location>
        <begin position="861"/>
        <end position="872"/>
    </location>
</feature>
<dbReference type="EMBL" id="JANBPK010001472">
    <property type="protein sequence ID" value="KAJ2922967.1"/>
    <property type="molecule type" value="Genomic_DNA"/>
</dbReference>
<dbReference type="OrthoDB" id="3264316at2759"/>
<dbReference type="InterPro" id="IPR052035">
    <property type="entry name" value="ZnF_BED_domain_contain"/>
</dbReference>
<evidence type="ECO:0000256" key="2">
    <source>
        <dbReference type="ARBA" id="ARBA00022723"/>
    </source>
</evidence>
<dbReference type="GO" id="GO:0008270">
    <property type="term" value="F:zinc ion binding"/>
    <property type="evidence" value="ECO:0007669"/>
    <property type="project" value="UniProtKB-KW"/>
</dbReference>
<dbReference type="InterPro" id="IPR012337">
    <property type="entry name" value="RNaseH-like_sf"/>
</dbReference>
<keyword evidence="8" id="KW-1185">Reference proteome</keyword>
<evidence type="ECO:0000256" key="1">
    <source>
        <dbReference type="ARBA" id="ARBA00004123"/>
    </source>
</evidence>
<protein>
    <submittedName>
        <fullName evidence="7">Uncharacterized protein</fullName>
    </submittedName>
</protein>
<dbReference type="Proteomes" id="UP001140091">
    <property type="component" value="Unassembled WGS sequence"/>
</dbReference>
<evidence type="ECO:0000313" key="7">
    <source>
        <dbReference type="EMBL" id="KAJ2922967.1"/>
    </source>
</evidence>
<sequence length="915" mass="102952">MAPNVFAVFSKHVTTLHQLSKKLPTAVPIAPKDSRISTVFANIPVPDDPLEHWEVFNRRMDALFSEDSRDKVTGRLPNIQRGKHGLDLVLNYLDSSITANSLQWEAAMPRVMRLVDELKALGATLPAKRKRAANPHLSDEDDEYTPPQRPHEDKDDLPDVIFDTDGNEVVEESDVLKNLKTKRAKKKSRTNTAAQQPVPVNGEVIDLDSGDESDGQTALNAAQAVDASRNEGARRGPLNKSMQHFHDPEPVIESKSGMKQWEFRCKHCTCIRRVKRTINGQDITFDMEPVLPKLSNLATHSKDCKGLLTANSAASASSSAPKSEGYHLKQSAELMERYLKEGELNPMITPTNKGFRRIFAAWILDEDLPWTTGEAPLLRHLFAYLKITHTLPSDTSVRNELAHIFADLHGKVVKEFATIKSKIAYATDTWTNRQMIYTFACTIASFIDDDWNLIERVIDFKPLESREHEGYHAARAFVQETYCIPPNYFIALATDNATVNDVIFQTAARYLLSLYNIPENTDRHIRCLAHVINLVVQAMMASLDEADPCDDFSDDNDYFLLHKDAPIYYNVAEDEAQNELEGSRDADMEVEEDEGDEEVDAALSALFREGVEEEVQAIGLSALKRLRFINNKITSSPQRRKLFWKISAEKYGTRRVDDSNKNSALLASLMPVRDVRTRWNSSHAMLTRSRLLREAINEWVFRQEEYQGLMLTPRDWEMLKTLEDALQPFAEVTKLISSSSWPTLPFSLPIYFDLHAHLSTLTSQIGTAPIHIRTAAAAGLSKLNKYKEGAERNHYLIISTVLHPSLRAEWFRKTVPANSDPFKLQAAQNEAVDRVKLLVKTVAEQYQAEIDANMPSPIPTSPASSQPPQHTDSISRLASICDVPANVPTAAPSLTAAQRLDDELNRYFGFEGGQR</sequence>
<keyword evidence="2" id="KW-0479">Metal-binding</keyword>
<dbReference type="SUPFAM" id="SSF53098">
    <property type="entry name" value="Ribonuclease H-like"/>
    <property type="match status" value="1"/>
</dbReference>
<feature type="region of interest" description="Disordered" evidence="6">
    <location>
        <begin position="126"/>
        <end position="159"/>
    </location>
</feature>
<gene>
    <name evidence="7" type="ORF">H1R20_g14147</name>
</gene>
<comment type="caution">
    <text evidence="7">The sequence shown here is derived from an EMBL/GenBank/DDBJ whole genome shotgun (WGS) entry which is preliminary data.</text>
</comment>
<accession>A0A9W8IUP6</accession>
<evidence type="ECO:0000256" key="6">
    <source>
        <dbReference type="SAM" id="MobiDB-lite"/>
    </source>
</evidence>
<name>A0A9W8IUP6_9AGAR</name>
<evidence type="ECO:0000256" key="4">
    <source>
        <dbReference type="ARBA" id="ARBA00022833"/>
    </source>
</evidence>
<evidence type="ECO:0000313" key="8">
    <source>
        <dbReference type="Proteomes" id="UP001140091"/>
    </source>
</evidence>
<feature type="non-terminal residue" evidence="7">
    <location>
        <position position="1"/>
    </location>
</feature>
<dbReference type="PANTHER" id="PTHR46481">
    <property type="entry name" value="ZINC FINGER BED DOMAIN-CONTAINING PROTEIN 4"/>
    <property type="match status" value="1"/>
</dbReference>
<dbReference type="AlphaFoldDB" id="A0A9W8IUP6"/>
<keyword evidence="5" id="KW-0539">Nucleus</keyword>
<evidence type="ECO:0000256" key="5">
    <source>
        <dbReference type="ARBA" id="ARBA00023242"/>
    </source>
</evidence>
<reference evidence="7" key="1">
    <citation type="submission" date="2022-06" db="EMBL/GenBank/DDBJ databases">
        <title>Genome Sequence of Candolleomyces eurysporus.</title>
        <authorList>
            <person name="Buettner E."/>
        </authorList>
    </citation>
    <scope>NUCLEOTIDE SEQUENCE</scope>
    <source>
        <strain evidence="7">VTCC 930004</strain>
    </source>
</reference>
<feature type="region of interest" description="Disordered" evidence="6">
    <location>
        <begin position="224"/>
        <end position="245"/>
    </location>
</feature>
<keyword evidence="3" id="KW-0863">Zinc-finger</keyword>